<dbReference type="InterPro" id="IPR029060">
    <property type="entry name" value="PIN-like_dom_sf"/>
</dbReference>
<dbReference type="InterPro" id="IPR001044">
    <property type="entry name" value="XPG/Rad2_eukaryotes"/>
</dbReference>
<proteinExistence type="inferred from homology"/>
<dbReference type="GO" id="GO:0016788">
    <property type="term" value="F:hydrolase activity, acting on ester bonds"/>
    <property type="evidence" value="ECO:0007669"/>
    <property type="project" value="InterPro"/>
</dbReference>
<dbReference type="FunFam" id="1.10.150.20:FF:000057">
    <property type="entry name" value="RAD2p Single-stranded DNA endonuclease"/>
    <property type="match status" value="1"/>
</dbReference>
<keyword evidence="16" id="KW-1185">Reference proteome</keyword>
<dbReference type="Gene3D" id="3.40.50.1010">
    <property type="entry name" value="5'-nuclease"/>
    <property type="match status" value="2"/>
</dbReference>
<dbReference type="AlphaFoldDB" id="A0A9P3G3Y9"/>
<dbReference type="SMART" id="SM00484">
    <property type="entry name" value="XPGI"/>
    <property type="match status" value="1"/>
</dbReference>
<evidence type="ECO:0000256" key="5">
    <source>
        <dbReference type="ARBA" id="ARBA00022723"/>
    </source>
</evidence>
<dbReference type="GO" id="GO:0003697">
    <property type="term" value="F:single-stranded DNA binding"/>
    <property type="evidence" value="ECO:0007669"/>
    <property type="project" value="InterPro"/>
</dbReference>
<organism evidence="15 16">
    <name type="scientific">Phanerochaete sordida</name>
    <dbReference type="NCBI Taxonomy" id="48140"/>
    <lineage>
        <taxon>Eukaryota</taxon>
        <taxon>Fungi</taxon>
        <taxon>Dikarya</taxon>
        <taxon>Basidiomycota</taxon>
        <taxon>Agaricomycotina</taxon>
        <taxon>Agaricomycetes</taxon>
        <taxon>Polyporales</taxon>
        <taxon>Phanerochaetaceae</taxon>
        <taxon>Phanerochaete</taxon>
    </lineage>
</organism>
<keyword evidence="9" id="KW-0460">Magnesium</keyword>
<reference evidence="15 16" key="1">
    <citation type="submission" date="2021-08" db="EMBL/GenBank/DDBJ databases">
        <title>Draft Genome Sequence of Phanerochaete sordida strain YK-624.</title>
        <authorList>
            <person name="Mori T."/>
            <person name="Dohra H."/>
            <person name="Suzuki T."/>
            <person name="Kawagishi H."/>
            <person name="Hirai H."/>
        </authorList>
    </citation>
    <scope>NUCLEOTIDE SEQUENCE [LARGE SCALE GENOMIC DNA]</scope>
    <source>
        <strain evidence="15 16">YK-624</strain>
    </source>
</reference>
<feature type="domain" description="XPG N-terminal" evidence="14">
    <location>
        <begin position="1"/>
        <end position="98"/>
    </location>
</feature>
<keyword evidence="11" id="KW-0539">Nucleus</keyword>
<keyword evidence="6" id="KW-0255">Endonuclease</keyword>
<feature type="compositionally biased region" description="Acidic residues" evidence="12">
    <location>
        <begin position="369"/>
        <end position="380"/>
    </location>
</feature>
<dbReference type="PANTHER" id="PTHR16171">
    <property type="entry name" value="DNA REPAIR PROTEIN COMPLEMENTING XP-G CELLS-RELATED"/>
    <property type="match status" value="1"/>
</dbReference>
<dbReference type="GO" id="GO:0046872">
    <property type="term" value="F:metal ion binding"/>
    <property type="evidence" value="ECO:0007669"/>
    <property type="project" value="UniProtKB-KW"/>
</dbReference>
<dbReference type="InterPro" id="IPR006084">
    <property type="entry name" value="XPG/Rad2"/>
</dbReference>
<comment type="similarity">
    <text evidence="3">Belongs to the XPG/RAD2 endonuclease family. XPG subfamily.</text>
</comment>
<dbReference type="GO" id="GO:0006289">
    <property type="term" value="P:nucleotide-excision repair"/>
    <property type="evidence" value="ECO:0007669"/>
    <property type="project" value="InterPro"/>
</dbReference>
<feature type="compositionally biased region" description="Low complexity" evidence="12">
    <location>
        <begin position="1166"/>
        <end position="1179"/>
    </location>
</feature>
<dbReference type="InterPro" id="IPR006086">
    <property type="entry name" value="XPG-I_dom"/>
</dbReference>
<feature type="compositionally biased region" description="Polar residues" evidence="12">
    <location>
        <begin position="500"/>
        <end position="510"/>
    </location>
</feature>
<dbReference type="Pfam" id="PF00752">
    <property type="entry name" value="XPG_N"/>
    <property type="match status" value="1"/>
</dbReference>
<feature type="compositionally biased region" description="Acidic residues" evidence="12">
    <location>
        <begin position="434"/>
        <end position="449"/>
    </location>
</feature>
<dbReference type="SMART" id="SM00485">
    <property type="entry name" value="XPGN"/>
    <property type="match status" value="1"/>
</dbReference>
<dbReference type="SUPFAM" id="SSF88723">
    <property type="entry name" value="PIN domain-like"/>
    <property type="match status" value="1"/>
</dbReference>
<feature type="compositionally biased region" description="Basic and acidic residues" evidence="12">
    <location>
        <begin position="465"/>
        <end position="480"/>
    </location>
</feature>
<keyword evidence="7" id="KW-0227">DNA damage</keyword>
<evidence type="ECO:0000313" key="16">
    <source>
        <dbReference type="Proteomes" id="UP000703269"/>
    </source>
</evidence>
<feature type="compositionally biased region" description="Polar residues" evidence="12">
    <location>
        <begin position="1053"/>
        <end position="1065"/>
    </location>
</feature>
<comment type="subcellular location">
    <subcellularLocation>
        <location evidence="2">Nucleus</location>
    </subcellularLocation>
</comment>
<feature type="compositionally biased region" description="Polar residues" evidence="12">
    <location>
        <begin position="1086"/>
        <end position="1103"/>
    </location>
</feature>
<dbReference type="Proteomes" id="UP000703269">
    <property type="component" value="Unassembled WGS sequence"/>
</dbReference>
<accession>A0A9P3G3Y9</accession>
<feature type="region of interest" description="Disordered" evidence="12">
    <location>
        <begin position="726"/>
        <end position="771"/>
    </location>
</feature>
<dbReference type="SMART" id="SM00279">
    <property type="entry name" value="HhH2"/>
    <property type="match status" value="1"/>
</dbReference>
<feature type="domain" description="XPG-I" evidence="13">
    <location>
        <begin position="840"/>
        <end position="909"/>
    </location>
</feature>
<feature type="compositionally biased region" description="Low complexity" evidence="12">
    <location>
        <begin position="487"/>
        <end position="499"/>
    </location>
</feature>
<evidence type="ECO:0000256" key="4">
    <source>
        <dbReference type="ARBA" id="ARBA00022722"/>
    </source>
</evidence>
<gene>
    <name evidence="15" type="ORF">PsYK624_047700</name>
</gene>
<evidence type="ECO:0000256" key="11">
    <source>
        <dbReference type="ARBA" id="ARBA00023242"/>
    </source>
</evidence>
<evidence type="ECO:0000256" key="3">
    <source>
        <dbReference type="ARBA" id="ARBA00005283"/>
    </source>
</evidence>
<feature type="compositionally biased region" description="Basic and acidic residues" evidence="12">
    <location>
        <begin position="181"/>
        <end position="190"/>
    </location>
</feature>
<dbReference type="PANTHER" id="PTHR16171:SF7">
    <property type="entry name" value="DNA REPAIR PROTEIN RAD2"/>
    <property type="match status" value="1"/>
</dbReference>
<dbReference type="CDD" id="cd09904">
    <property type="entry name" value="H3TH_XPG"/>
    <property type="match status" value="1"/>
</dbReference>
<feature type="compositionally biased region" description="Low complexity" evidence="12">
    <location>
        <begin position="163"/>
        <end position="173"/>
    </location>
</feature>
<dbReference type="PRINTS" id="PR00066">
    <property type="entry name" value="XRODRMPGMNTG"/>
</dbReference>
<dbReference type="PROSITE" id="PS00842">
    <property type="entry name" value="XPG_2"/>
    <property type="match status" value="1"/>
</dbReference>
<feature type="compositionally biased region" description="Acidic residues" evidence="12">
    <location>
        <begin position="649"/>
        <end position="658"/>
    </location>
</feature>
<dbReference type="Gene3D" id="1.10.150.20">
    <property type="entry name" value="5' to 3' exonuclease, C-terminal subdomain"/>
    <property type="match status" value="1"/>
</dbReference>
<sequence>MGVKSLWSLLDPVGRPVLLETMEGKAMAIDSSIWIYQFQATMRDKEGRGLVNAHVLGFLRRISKLLFYGIKPVFVFDGGAPALKRTTISERKSKKSGAAASHAKVAERLLAAHMRREAVSHAQKAQGSKDKPGGPVVLDENTVYLEDLENPQSAPPRTPAKQTSKTSEETPPSSKKKNRWHDHDPYKLPDVDLDERIANATRSVAPDPRLATEEELRSFIDEMRPEDFDVSSPAFRELPTEVQYEIIGDLRLKSRQTSYKRLQNMLKKAKTPMDFSKEQIKNLKQRNSLTQQLLVTTDSIGKAHVEIPIRIASERNKQYILIKNEGEGGGWILGVRDEGTRAKPIEIDQDEPPTPVPKSEARPTQAPVDDGDDSDMDMEEVPISSSVEATVDPDLREYRRRQALSALSKRYSPKKLAPLTTKPPRKSKPLFAPEDGEVEEVQDDDEIDPELFSAIQESLDDEEARDLQRAIEASRADPAHARQSYDVSGSNVGASSSRSTLDSAVPQNPKANAHDLRLLEEMRESDEDLYTSPTRLETALSIANAGPKKPSPQQRKTSNQPPPQDFGDFGTPTLLLADEPQAQPKSVPAVAEMADSEDEDMVEVAVTASPPRPPSTASMAVRSTAETPPRRALRETPVAEPSHVTELLSSDEDEEMEEVLPQIYDSVPTANTSSGAPSATFVSESSGQAEAGLSRLSSASMELAAPTPRRLTVVVDESRNQVYQAVPPAPAASPSPDDASSDSDAEAWSRPAPPSVVAAAQAEEKTTADEDWDAAQEMDVHAEENEYAQFISQVRGRNLDDVRREIDDEICALNEQRKVAMRDSEDITQQMISQIMMMLRLFGIPYITAPMEAEAQCAELLALGLVDGIITDDSDVFLFGGARVLRNMFNQSKTVECFLLADLERELGLDREKLVRLAYLLGSDYTEGLPGVGPVVAMELLTEFPGADGLHKFREWWRKVQSGRDTSEDNKSKFRKRFKKRFKELYLPEDWPNPAVRDAYYHPTVDSSDEPFKWGLPDLDALRQFFNTELGWAQEKVDDVLLPIIHKMGKRNQAGSTNRQGNLTSFFDVPTGTGAPRKRQAYASKRLQQVVSDFRKQQAQLQTSSSSGNASESEYEEGAEDRPKKRRKSSKKADSARGTSTARGKRGRGRGRGGSASASRKKRVQESSGSESVSSSDGEPLAQSVEPAAQAPRRRPRPRPAYKQPSEADEQGGTE</sequence>
<dbReference type="OrthoDB" id="31113at2759"/>
<evidence type="ECO:0000256" key="9">
    <source>
        <dbReference type="ARBA" id="ARBA00022842"/>
    </source>
</evidence>
<keyword evidence="4" id="KW-0540">Nuclease</keyword>
<dbReference type="PRINTS" id="PR00853">
    <property type="entry name" value="XPGRADSUPER"/>
</dbReference>
<dbReference type="PROSITE" id="PS00841">
    <property type="entry name" value="XPG_1"/>
    <property type="match status" value="1"/>
</dbReference>
<evidence type="ECO:0000256" key="6">
    <source>
        <dbReference type="ARBA" id="ARBA00022759"/>
    </source>
</evidence>
<name>A0A9P3G3Y9_9APHY</name>
<feature type="region of interest" description="Disordered" evidence="12">
    <location>
        <begin position="344"/>
        <end position="693"/>
    </location>
</feature>
<evidence type="ECO:0000313" key="15">
    <source>
        <dbReference type="EMBL" id="GJE88687.1"/>
    </source>
</evidence>
<dbReference type="CDD" id="cd09868">
    <property type="entry name" value="PIN_XPG_RAD2"/>
    <property type="match status" value="2"/>
</dbReference>
<feature type="region of interest" description="Disordered" evidence="12">
    <location>
        <begin position="116"/>
        <end position="190"/>
    </location>
</feature>
<dbReference type="GO" id="GO:0005634">
    <property type="term" value="C:nucleus"/>
    <property type="evidence" value="ECO:0007669"/>
    <property type="project" value="UniProtKB-SubCell"/>
</dbReference>
<evidence type="ECO:0000256" key="1">
    <source>
        <dbReference type="ARBA" id="ARBA00001946"/>
    </source>
</evidence>
<feature type="compositionally biased region" description="Basic and acidic residues" evidence="12">
    <location>
        <begin position="512"/>
        <end position="522"/>
    </location>
</feature>
<protein>
    <submittedName>
        <fullName evidence="15">DNA repair protein-like protein</fullName>
    </submittedName>
</protein>
<evidence type="ECO:0000256" key="2">
    <source>
        <dbReference type="ARBA" id="ARBA00004123"/>
    </source>
</evidence>
<keyword evidence="8" id="KW-0378">Hydrolase</keyword>
<evidence type="ECO:0000256" key="8">
    <source>
        <dbReference type="ARBA" id="ARBA00022801"/>
    </source>
</evidence>
<dbReference type="InterPro" id="IPR008918">
    <property type="entry name" value="HhH2"/>
</dbReference>
<keyword evidence="5" id="KW-0479">Metal-binding</keyword>
<evidence type="ECO:0000259" key="14">
    <source>
        <dbReference type="SMART" id="SM00485"/>
    </source>
</evidence>
<dbReference type="GO" id="GO:0004520">
    <property type="term" value="F:DNA endonuclease activity"/>
    <property type="evidence" value="ECO:0007669"/>
    <property type="project" value="TreeGrafter"/>
</dbReference>
<comment type="caution">
    <text evidence="15">The sequence shown here is derived from an EMBL/GenBank/DDBJ whole genome shotgun (WGS) entry which is preliminary data.</text>
</comment>
<dbReference type="InterPro" id="IPR036279">
    <property type="entry name" value="5-3_exonuclease_C_sf"/>
</dbReference>
<evidence type="ECO:0000256" key="12">
    <source>
        <dbReference type="SAM" id="MobiDB-lite"/>
    </source>
</evidence>
<dbReference type="InterPro" id="IPR019974">
    <property type="entry name" value="XPG_CS"/>
</dbReference>
<dbReference type="EMBL" id="BPQB01000010">
    <property type="protein sequence ID" value="GJE88687.1"/>
    <property type="molecule type" value="Genomic_DNA"/>
</dbReference>
<feature type="region of interest" description="Disordered" evidence="12">
    <location>
        <begin position="1051"/>
        <end position="1215"/>
    </location>
</feature>
<dbReference type="InterPro" id="IPR006085">
    <property type="entry name" value="XPG_DNA_repair_N"/>
</dbReference>
<evidence type="ECO:0000259" key="13">
    <source>
        <dbReference type="SMART" id="SM00484"/>
    </source>
</evidence>
<evidence type="ECO:0000256" key="10">
    <source>
        <dbReference type="ARBA" id="ARBA00023204"/>
    </source>
</evidence>
<keyword evidence="10" id="KW-0234">DNA repair</keyword>
<comment type="cofactor">
    <cofactor evidence="1">
        <name>Mg(2+)</name>
        <dbReference type="ChEBI" id="CHEBI:18420"/>
    </cofactor>
</comment>
<evidence type="ECO:0000256" key="7">
    <source>
        <dbReference type="ARBA" id="ARBA00022763"/>
    </source>
</evidence>
<dbReference type="SUPFAM" id="SSF47807">
    <property type="entry name" value="5' to 3' exonuclease, C-terminal subdomain"/>
    <property type="match status" value="1"/>
</dbReference>
<feature type="compositionally biased region" description="Polar residues" evidence="12">
    <location>
        <begin position="668"/>
        <end position="688"/>
    </location>
</feature>
<dbReference type="Pfam" id="PF00867">
    <property type="entry name" value="XPG_I"/>
    <property type="match status" value="1"/>
</dbReference>